<dbReference type="EMBL" id="CP117523">
    <property type="protein sequence ID" value="WWD84158.1"/>
    <property type="molecule type" value="Genomic_DNA"/>
</dbReference>
<evidence type="ECO:0000259" key="1">
    <source>
        <dbReference type="Pfam" id="PF12706"/>
    </source>
</evidence>
<dbReference type="EC" id="3.-.-.-" evidence="2"/>
<dbReference type="GO" id="GO:0016787">
    <property type="term" value="F:hydrolase activity"/>
    <property type="evidence" value="ECO:0007669"/>
    <property type="project" value="UniProtKB-KW"/>
</dbReference>
<keyword evidence="3" id="KW-1185">Reference proteome</keyword>
<evidence type="ECO:0000313" key="3">
    <source>
        <dbReference type="Proteomes" id="UP001348492"/>
    </source>
</evidence>
<gene>
    <name evidence="2" type="primary">yycJ_1</name>
    <name evidence="2" type="ORF">TEGL_25810</name>
</gene>
<name>A0ABZ2EX12_9FIRM</name>
<dbReference type="InterPro" id="IPR001279">
    <property type="entry name" value="Metallo-B-lactamas"/>
</dbReference>
<sequence>MNKITVVSSGSKANCYLLSLENEILILECGVNYKEILKNLDYDLSKVMGCLVTHEHKDHSKSIKELTENGIDVYSSLGTFEAVGIQNHRTRVIKAKSLIKIGNFTILPFEANHDAAEPLGFLINHKAIGNMLFLTDSYYCEYTFENLNHILVECNYKKSLLDENIENKIIPLSLRNRITKSHFELENVIEFLKANDLSKIKNIMILHISGQNGDGEIFKSEIEKNIGLPVDIARKGTDLLL</sequence>
<organism evidence="2 3">
    <name type="scientific">Terrisporobacter glycolicus ATCC 14880 = DSM 1288</name>
    <dbReference type="NCBI Taxonomy" id="1121315"/>
    <lineage>
        <taxon>Bacteria</taxon>
        <taxon>Bacillati</taxon>
        <taxon>Bacillota</taxon>
        <taxon>Clostridia</taxon>
        <taxon>Peptostreptococcales</taxon>
        <taxon>Peptostreptococcaceae</taxon>
        <taxon>Terrisporobacter</taxon>
    </lineage>
</organism>
<dbReference type="Gene3D" id="3.60.15.10">
    <property type="entry name" value="Ribonuclease Z/Hydroxyacylglutathione hydrolase-like"/>
    <property type="match status" value="1"/>
</dbReference>
<keyword evidence="2" id="KW-0378">Hydrolase</keyword>
<dbReference type="SUPFAM" id="SSF56281">
    <property type="entry name" value="Metallo-hydrolase/oxidoreductase"/>
    <property type="match status" value="1"/>
</dbReference>
<dbReference type="RefSeq" id="WP_018592586.1">
    <property type="nucleotide sequence ID" value="NZ_CP117523.1"/>
</dbReference>
<dbReference type="InterPro" id="IPR036866">
    <property type="entry name" value="RibonucZ/Hydroxyglut_hydro"/>
</dbReference>
<dbReference type="PANTHER" id="PTHR47619:SF1">
    <property type="entry name" value="EXODEOXYRIBONUCLEASE WALJ"/>
    <property type="match status" value="1"/>
</dbReference>
<dbReference type="InterPro" id="IPR052533">
    <property type="entry name" value="WalJ/YycJ-like"/>
</dbReference>
<proteinExistence type="predicted"/>
<accession>A0ABZ2EX12</accession>
<dbReference type="Proteomes" id="UP001348492">
    <property type="component" value="Chromosome"/>
</dbReference>
<evidence type="ECO:0000313" key="2">
    <source>
        <dbReference type="EMBL" id="WWD84158.1"/>
    </source>
</evidence>
<protein>
    <submittedName>
        <fullName evidence="2">Metallo-hydrolase YycJ</fullName>
        <ecNumber evidence="2">3.-.-.-</ecNumber>
    </submittedName>
</protein>
<dbReference type="PANTHER" id="PTHR47619">
    <property type="entry name" value="METALLO-HYDROLASE YYCJ-RELATED"/>
    <property type="match status" value="1"/>
</dbReference>
<dbReference type="Pfam" id="PF12706">
    <property type="entry name" value="Lactamase_B_2"/>
    <property type="match status" value="1"/>
</dbReference>
<reference evidence="2 3" key="1">
    <citation type="journal article" date="2023" name="PLoS ONE">
        <title>Genome-based metabolic and phylogenomic analysis of three Terrisporobacter species.</title>
        <authorList>
            <person name="Boer T."/>
            <person name="Bengelsdorf F.R."/>
            <person name="Bomeke M."/>
            <person name="Daniel R."/>
            <person name="Poehlein A."/>
        </authorList>
    </citation>
    <scope>NUCLEOTIDE SEQUENCE [LARGE SCALE GENOMIC DNA]</scope>
    <source>
        <strain evidence="2 3">DSM 1288</strain>
    </source>
</reference>
<feature type="domain" description="Metallo-beta-lactamase" evidence="1">
    <location>
        <begin position="42"/>
        <end position="193"/>
    </location>
</feature>